<dbReference type="GO" id="GO:0005886">
    <property type="term" value="C:plasma membrane"/>
    <property type="evidence" value="ECO:0007669"/>
    <property type="project" value="UniProtKB-SubCell"/>
</dbReference>
<feature type="transmembrane region" description="Helical" evidence="6">
    <location>
        <begin position="151"/>
        <end position="175"/>
    </location>
</feature>
<evidence type="ECO:0000256" key="3">
    <source>
        <dbReference type="ARBA" id="ARBA00022692"/>
    </source>
</evidence>
<dbReference type="EMBL" id="ATHO01000097">
    <property type="protein sequence ID" value="EQB06503.1"/>
    <property type="molecule type" value="Genomic_DNA"/>
</dbReference>
<evidence type="ECO:0000256" key="1">
    <source>
        <dbReference type="ARBA" id="ARBA00004651"/>
    </source>
</evidence>
<feature type="transmembrane region" description="Helical" evidence="6">
    <location>
        <begin position="274"/>
        <end position="291"/>
    </location>
</feature>
<feature type="transmembrane region" description="Helical" evidence="6">
    <location>
        <begin position="72"/>
        <end position="89"/>
    </location>
</feature>
<dbReference type="PATRIC" id="fig|1329909.3.peg.2094"/>
<dbReference type="RefSeq" id="WP_021238432.1">
    <property type="nucleotide sequence ID" value="NZ_ATHO01000097.1"/>
</dbReference>
<proteinExistence type="predicted"/>
<feature type="transmembrane region" description="Helical" evidence="6">
    <location>
        <begin position="41"/>
        <end position="60"/>
    </location>
</feature>
<keyword evidence="3 6" id="KW-0812">Transmembrane</keyword>
<reference evidence="8 9" key="1">
    <citation type="journal article" date="2013" name="Genome Announc.">
        <title>Draft Genome Sequence of Sphingobium quisquiliarum Strain P25T, a Novel Hexachlorocyclohexane (HCH)-Degrading Bacterium Isolated from an HCH Dumpsite.</title>
        <authorList>
            <person name="Kumar Singh A."/>
            <person name="Sangwan N."/>
            <person name="Sharma A."/>
            <person name="Gupta V."/>
            <person name="Khurana J.P."/>
            <person name="Lal R."/>
        </authorList>
    </citation>
    <scope>NUCLEOTIDE SEQUENCE [LARGE SCALE GENOMIC DNA]</scope>
    <source>
        <strain evidence="8 9">P25</strain>
    </source>
</reference>
<evidence type="ECO:0000256" key="5">
    <source>
        <dbReference type="ARBA" id="ARBA00023136"/>
    </source>
</evidence>
<evidence type="ECO:0000256" key="2">
    <source>
        <dbReference type="ARBA" id="ARBA00022475"/>
    </source>
</evidence>
<evidence type="ECO:0000313" key="8">
    <source>
        <dbReference type="EMBL" id="EQB06503.1"/>
    </source>
</evidence>
<feature type="transmembrane region" description="Helical" evidence="6">
    <location>
        <begin position="101"/>
        <end position="119"/>
    </location>
</feature>
<evidence type="ECO:0000256" key="4">
    <source>
        <dbReference type="ARBA" id="ARBA00022989"/>
    </source>
</evidence>
<comment type="subcellular location">
    <subcellularLocation>
        <location evidence="1">Cell membrane</location>
        <topology evidence="1">Multi-pass membrane protein</topology>
    </subcellularLocation>
</comment>
<dbReference type="Pfam" id="PF00892">
    <property type="entry name" value="EamA"/>
    <property type="match status" value="2"/>
</dbReference>
<dbReference type="InterPro" id="IPR050638">
    <property type="entry name" value="AA-Vitamin_Transporters"/>
</dbReference>
<feature type="domain" description="EamA" evidence="7">
    <location>
        <begin position="157"/>
        <end position="288"/>
    </location>
</feature>
<sequence>MTASPRVRIHLMLLLVMLLWAGNALVARAVRADVPPFTLAFLRWSGAALLLLPFAARGIAAEWPLVRRHWPMLLLLSIFGVGCFNALLYSGLRTSSATNAMLIQAAIPALVLGCNYLFFRTRALPSQIIGVLAAALGALLIIFRADIHALAALHFGTGDALILLGVICWSVYTSLLRKRPPLTAPTFLWLSFATGVVMMAPLAASEWANHPVRWTPGAAAGIAYVAIFPSIIAYFLYNHAVAQAGAAQAGQAISLQPLLGAFLAALLLGETLHGYHFAGMALILLGIAAAARNARAAE</sequence>
<dbReference type="Proteomes" id="UP000015525">
    <property type="component" value="Unassembled WGS sequence"/>
</dbReference>
<keyword evidence="9" id="KW-1185">Reference proteome</keyword>
<feature type="transmembrane region" description="Helical" evidence="6">
    <location>
        <begin position="187"/>
        <end position="205"/>
    </location>
</feature>
<dbReference type="InterPro" id="IPR000620">
    <property type="entry name" value="EamA_dom"/>
</dbReference>
<gene>
    <name evidence="8" type="ORF">L288_10870</name>
</gene>
<evidence type="ECO:0000313" key="9">
    <source>
        <dbReference type="Proteomes" id="UP000015525"/>
    </source>
</evidence>
<dbReference type="AlphaFoldDB" id="T0H322"/>
<feature type="transmembrane region" description="Helical" evidence="6">
    <location>
        <begin position="126"/>
        <end position="145"/>
    </location>
</feature>
<feature type="transmembrane region" description="Helical" evidence="6">
    <location>
        <begin position="249"/>
        <end position="268"/>
    </location>
</feature>
<keyword evidence="4 6" id="KW-1133">Transmembrane helix</keyword>
<keyword evidence="5 6" id="KW-0472">Membrane</keyword>
<keyword evidence="2" id="KW-1003">Cell membrane</keyword>
<feature type="transmembrane region" description="Helical" evidence="6">
    <location>
        <begin position="217"/>
        <end position="237"/>
    </location>
</feature>
<dbReference type="SUPFAM" id="SSF103481">
    <property type="entry name" value="Multidrug resistance efflux transporter EmrE"/>
    <property type="match status" value="2"/>
</dbReference>
<protein>
    <recommendedName>
        <fullName evidence="7">EamA domain-containing protein</fullName>
    </recommendedName>
</protein>
<organism evidence="8 9">
    <name type="scientific">Sphingobium quisquiliarum P25</name>
    <dbReference type="NCBI Taxonomy" id="1329909"/>
    <lineage>
        <taxon>Bacteria</taxon>
        <taxon>Pseudomonadati</taxon>
        <taxon>Pseudomonadota</taxon>
        <taxon>Alphaproteobacteria</taxon>
        <taxon>Sphingomonadales</taxon>
        <taxon>Sphingomonadaceae</taxon>
        <taxon>Sphingobium</taxon>
    </lineage>
</organism>
<evidence type="ECO:0000256" key="6">
    <source>
        <dbReference type="SAM" id="Phobius"/>
    </source>
</evidence>
<name>T0H322_9SPHN</name>
<dbReference type="InterPro" id="IPR037185">
    <property type="entry name" value="EmrE-like"/>
</dbReference>
<evidence type="ECO:0000259" key="7">
    <source>
        <dbReference type="Pfam" id="PF00892"/>
    </source>
</evidence>
<feature type="domain" description="EamA" evidence="7">
    <location>
        <begin position="10"/>
        <end position="142"/>
    </location>
</feature>
<dbReference type="PANTHER" id="PTHR32322:SF18">
    <property type="entry name" value="S-ADENOSYLMETHIONINE_S-ADENOSYLHOMOCYSTEINE TRANSPORTER"/>
    <property type="match status" value="1"/>
</dbReference>
<accession>T0H322</accession>
<dbReference type="PANTHER" id="PTHR32322">
    <property type="entry name" value="INNER MEMBRANE TRANSPORTER"/>
    <property type="match status" value="1"/>
</dbReference>
<comment type="caution">
    <text evidence="8">The sequence shown here is derived from an EMBL/GenBank/DDBJ whole genome shotgun (WGS) entry which is preliminary data.</text>
</comment>